<feature type="transmembrane region" description="Helical" evidence="9">
    <location>
        <begin position="128"/>
        <end position="147"/>
    </location>
</feature>
<comment type="subcellular location">
    <subcellularLocation>
        <location evidence="1">Cell membrane</location>
        <topology evidence="1">Multi-pass membrane protein</topology>
    </subcellularLocation>
</comment>
<keyword evidence="7" id="KW-0675">Receptor</keyword>
<dbReference type="Proteomes" id="UP000594262">
    <property type="component" value="Unplaced"/>
</dbReference>
<reference evidence="11" key="1">
    <citation type="submission" date="2021-01" db="UniProtKB">
        <authorList>
            <consortium name="EnsemblMetazoa"/>
        </authorList>
    </citation>
    <scope>IDENTIFICATION</scope>
</reference>
<evidence type="ECO:0000313" key="12">
    <source>
        <dbReference type="Proteomes" id="UP000594262"/>
    </source>
</evidence>
<evidence type="ECO:0000256" key="6">
    <source>
        <dbReference type="ARBA" id="ARBA00023136"/>
    </source>
</evidence>
<dbReference type="EnsemblMetazoa" id="CLYHEMT007526.1">
    <property type="protein sequence ID" value="CLYHEMP007526.1"/>
    <property type="gene ID" value="CLYHEMG007526"/>
</dbReference>
<feature type="transmembrane region" description="Helical" evidence="9">
    <location>
        <begin position="226"/>
        <end position="249"/>
    </location>
</feature>
<dbReference type="CDD" id="cd00637">
    <property type="entry name" value="7tm_classA_rhodopsin-like"/>
    <property type="match status" value="1"/>
</dbReference>
<protein>
    <recommendedName>
        <fullName evidence="10">G-protein coupled receptors family 1 profile domain-containing protein</fullName>
    </recommendedName>
</protein>
<proteinExistence type="predicted"/>
<keyword evidence="12" id="KW-1185">Reference proteome</keyword>
<dbReference type="PROSITE" id="PS50262">
    <property type="entry name" value="G_PROTEIN_RECEP_F1_2"/>
    <property type="match status" value="1"/>
</dbReference>
<evidence type="ECO:0000256" key="5">
    <source>
        <dbReference type="ARBA" id="ARBA00023040"/>
    </source>
</evidence>
<dbReference type="Gene3D" id="1.20.1070.10">
    <property type="entry name" value="Rhodopsin 7-helix transmembrane proteins"/>
    <property type="match status" value="1"/>
</dbReference>
<dbReference type="RefSeq" id="XP_066921212.1">
    <property type="nucleotide sequence ID" value="XM_067065111.1"/>
</dbReference>
<evidence type="ECO:0000256" key="2">
    <source>
        <dbReference type="ARBA" id="ARBA00022475"/>
    </source>
</evidence>
<evidence type="ECO:0000256" key="7">
    <source>
        <dbReference type="ARBA" id="ARBA00023170"/>
    </source>
</evidence>
<dbReference type="AlphaFoldDB" id="A0A7M5UXM3"/>
<evidence type="ECO:0000256" key="8">
    <source>
        <dbReference type="ARBA" id="ARBA00023224"/>
    </source>
</evidence>
<name>A0A7M5UXM3_9CNID</name>
<dbReference type="PANTHER" id="PTHR24230">
    <property type="entry name" value="G-PROTEIN COUPLED RECEPTOR"/>
    <property type="match status" value="1"/>
</dbReference>
<organism evidence="11 12">
    <name type="scientific">Clytia hemisphaerica</name>
    <dbReference type="NCBI Taxonomy" id="252671"/>
    <lineage>
        <taxon>Eukaryota</taxon>
        <taxon>Metazoa</taxon>
        <taxon>Cnidaria</taxon>
        <taxon>Hydrozoa</taxon>
        <taxon>Hydroidolina</taxon>
        <taxon>Leptothecata</taxon>
        <taxon>Obeliida</taxon>
        <taxon>Clytiidae</taxon>
        <taxon>Clytia</taxon>
    </lineage>
</organism>
<keyword evidence="8" id="KW-0807">Transducer</keyword>
<evidence type="ECO:0000259" key="10">
    <source>
        <dbReference type="PROSITE" id="PS50262"/>
    </source>
</evidence>
<evidence type="ECO:0000256" key="9">
    <source>
        <dbReference type="SAM" id="Phobius"/>
    </source>
</evidence>
<feature type="transmembrane region" description="Helical" evidence="9">
    <location>
        <begin position="50"/>
        <end position="73"/>
    </location>
</feature>
<feature type="transmembrane region" description="Helical" evidence="9">
    <location>
        <begin position="269"/>
        <end position="290"/>
    </location>
</feature>
<dbReference type="GO" id="GO:0005886">
    <property type="term" value="C:plasma membrane"/>
    <property type="evidence" value="ECO:0007669"/>
    <property type="project" value="UniProtKB-SubCell"/>
</dbReference>
<feature type="transmembrane region" description="Helical" evidence="9">
    <location>
        <begin position="93"/>
        <end position="116"/>
    </location>
</feature>
<sequence length="348" mass="40841">MFSNEADDEFLYWFSRIVYPFFSIGIIGNLLIIIYHMHQNWGDLRKMSSYNFFIMQLAFADLVVCVTTPAMRYEEQKPVFQAGHFTCKYIRPSTLLVAPMASCWILVGLSYFRYLVLRHNFNGKISKIHITIVCFAFWFLSAVYYYMAFDSNGINENDQCDYGKIYKNMDAMLVFVFVFERFLDCFLPTILMTICFRSIRNHIMEHAAVAIIPVQMRMRRLRAVQTLKWLIICYVFFVFPGRTLVTIFRLMNHFKVGFHGEKDELILDVVYHCMLFCINLNNMVNVFIFLRMDNQFRQFLSTPFVRFGLFLRCNVAVPVGNAFNCCVGGAQPEEPEAPLDVIVNQNHE</sequence>
<dbReference type="PRINTS" id="PR00237">
    <property type="entry name" value="GPCRRHODOPSN"/>
</dbReference>
<dbReference type="InterPro" id="IPR017452">
    <property type="entry name" value="GPCR_Rhodpsn_7TM"/>
</dbReference>
<keyword evidence="6 9" id="KW-0472">Membrane</keyword>
<dbReference type="InterPro" id="IPR000276">
    <property type="entry name" value="GPCR_Rhodpsn"/>
</dbReference>
<dbReference type="OrthoDB" id="5987909at2759"/>
<dbReference type="GO" id="GO:0007218">
    <property type="term" value="P:neuropeptide signaling pathway"/>
    <property type="evidence" value="ECO:0007669"/>
    <property type="project" value="TreeGrafter"/>
</dbReference>
<keyword evidence="3 9" id="KW-0812">Transmembrane</keyword>
<evidence type="ECO:0000313" key="11">
    <source>
        <dbReference type="EnsemblMetazoa" id="CLYHEMP007526.1"/>
    </source>
</evidence>
<dbReference type="GO" id="GO:0008528">
    <property type="term" value="F:G protein-coupled peptide receptor activity"/>
    <property type="evidence" value="ECO:0007669"/>
    <property type="project" value="TreeGrafter"/>
</dbReference>
<keyword evidence="2" id="KW-1003">Cell membrane</keyword>
<feature type="transmembrane region" description="Helical" evidence="9">
    <location>
        <begin position="171"/>
        <end position="196"/>
    </location>
</feature>
<evidence type="ECO:0000256" key="1">
    <source>
        <dbReference type="ARBA" id="ARBA00004651"/>
    </source>
</evidence>
<dbReference type="GeneID" id="136808581"/>
<evidence type="ECO:0000256" key="4">
    <source>
        <dbReference type="ARBA" id="ARBA00022989"/>
    </source>
</evidence>
<feature type="domain" description="G-protein coupled receptors family 1 profile" evidence="10">
    <location>
        <begin position="28"/>
        <end position="289"/>
    </location>
</feature>
<keyword evidence="4 9" id="KW-1133">Transmembrane helix</keyword>
<dbReference type="SUPFAM" id="SSF81321">
    <property type="entry name" value="Family A G protein-coupled receptor-like"/>
    <property type="match status" value="1"/>
</dbReference>
<dbReference type="PANTHER" id="PTHR24230:SF75">
    <property type="entry name" value="RELAXIN FAMILY PEPTIDE RECEPTOR 3"/>
    <property type="match status" value="1"/>
</dbReference>
<keyword evidence="5" id="KW-0297">G-protein coupled receptor</keyword>
<feature type="transmembrane region" description="Helical" evidence="9">
    <location>
        <begin position="17"/>
        <end position="38"/>
    </location>
</feature>
<evidence type="ECO:0000256" key="3">
    <source>
        <dbReference type="ARBA" id="ARBA00022692"/>
    </source>
</evidence>
<accession>A0A7M5UXM3</accession>